<evidence type="ECO:0000313" key="1">
    <source>
        <dbReference type="EMBL" id="SMO89231.1"/>
    </source>
</evidence>
<evidence type="ECO:0000313" key="2">
    <source>
        <dbReference type="Proteomes" id="UP000317289"/>
    </source>
</evidence>
<organism evidence="1 2">
    <name type="scientific">Flavobacterium resistens</name>
    <dbReference type="NCBI Taxonomy" id="443612"/>
    <lineage>
        <taxon>Bacteria</taxon>
        <taxon>Pseudomonadati</taxon>
        <taxon>Bacteroidota</taxon>
        <taxon>Flavobacteriia</taxon>
        <taxon>Flavobacteriales</taxon>
        <taxon>Flavobacteriaceae</taxon>
        <taxon>Flavobacterium</taxon>
    </lineage>
</organism>
<dbReference type="AlphaFoldDB" id="A0A521F0P1"/>
<dbReference type="Proteomes" id="UP000317289">
    <property type="component" value="Unassembled WGS sequence"/>
</dbReference>
<accession>A0A521F0P1</accession>
<sequence>MNSDSKSKAIFNGKGEHVVLIYKDYIIGDLT</sequence>
<reference evidence="1 2" key="1">
    <citation type="submission" date="2017-05" db="EMBL/GenBank/DDBJ databases">
        <authorList>
            <person name="Varghese N."/>
            <person name="Submissions S."/>
        </authorList>
    </citation>
    <scope>NUCLEOTIDE SEQUENCE [LARGE SCALE GENOMIC DNA]</scope>
    <source>
        <strain evidence="1 2">DSM 19382</strain>
    </source>
</reference>
<name>A0A521F0P1_9FLAO</name>
<gene>
    <name evidence="1" type="ORF">SAMN06265349_10613</name>
</gene>
<protein>
    <submittedName>
        <fullName evidence="1">Uncharacterized protein</fullName>
    </submittedName>
</protein>
<dbReference type="EMBL" id="FXTA01000006">
    <property type="protein sequence ID" value="SMO89231.1"/>
    <property type="molecule type" value="Genomic_DNA"/>
</dbReference>
<proteinExistence type="predicted"/>